<dbReference type="PANTHER" id="PTHR13812:SF19">
    <property type="entry name" value="KETIMINE REDUCTASE MU-CRYSTALLIN"/>
    <property type="match status" value="1"/>
</dbReference>
<dbReference type="InterPro" id="IPR036291">
    <property type="entry name" value="NAD(P)-bd_dom_sf"/>
</dbReference>
<organism evidence="2 3">
    <name type="scientific">Devosia psychrophila</name>
    <dbReference type="NCBI Taxonomy" id="728005"/>
    <lineage>
        <taxon>Bacteria</taxon>
        <taxon>Pseudomonadati</taxon>
        <taxon>Pseudomonadota</taxon>
        <taxon>Alphaproteobacteria</taxon>
        <taxon>Hyphomicrobiales</taxon>
        <taxon>Devosiaceae</taxon>
        <taxon>Devosia</taxon>
    </lineage>
</organism>
<dbReference type="Proteomes" id="UP000033519">
    <property type="component" value="Unassembled WGS sequence"/>
</dbReference>
<dbReference type="SUPFAM" id="SSF51735">
    <property type="entry name" value="NAD(P)-binding Rossmann-fold domains"/>
    <property type="match status" value="1"/>
</dbReference>
<dbReference type="InterPro" id="IPR003462">
    <property type="entry name" value="ODC_Mu_crystall"/>
</dbReference>
<dbReference type="PANTHER" id="PTHR13812">
    <property type="entry name" value="KETIMINE REDUCTASE MU-CRYSTALLIN"/>
    <property type="match status" value="1"/>
</dbReference>
<protein>
    <submittedName>
        <fullName evidence="2">Ornithine cyclodeaminase</fullName>
    </submittedName>
</protein>
<feature type="non-terminal residue" evidence="2">
    <location>
        <position position="1"/>
    </location>
</feature>
<sequence>NRHFGLERSFSTILLLDKFTMRPVCILEGTDISAARTATYASMVAESVLAELKTIKVFLFGGGPIARSIGLALGAVLGARLEILWVRTRSRQTAEAFAHSLPQITAPIVPVTDNANLLQADFIITASNAKSPVFAAHEVASEAVVLHLGGDETPAEYLTHVLQNGIVVCDDLA</sequence>
<dbReference type="Gene3D" id="3.30.1780.10">
    <property type="entry name" value="ornithine cyclodeaminase, domain 1"/>
    <property type="match status" value="1"/>
</dbReference>
<dbReference type="Pfam" id="PF02423">
    <property type="entry name" value="OCD_Mu_crystall"/>
    <property type="match status" value="1"/>
</dbReference>
<gene>
    <name evidence="2" type="ORF">WH91_21375</name>
</gene>
<keyword evidence="3" id="KW-1185">Reference proteome</keyword>
<dbReference type="EMBL" id="LAPV01000232">
    <property type="protein sequence ID" value="KKC31093.1"/>
    <property type="molecule type" value="Genomic_DNA"/>
</dbReference>
<evidence type="ECO:0000313" key="2">
    <source>
        <dbReference type="EMBL" id="KKC31093.1"/>
    </source>
</evidence>
<accession>A0ABR5DSW9</accession>
<evidence type="ECO:0000256" key="1">
    <source>
        <dbReference type="ARBA" id="ARBA00008903"/>
    </source>
</evidence>
<comment type="similarity">
    <text evidence="1">Belongs to the ornithine cyclodeaminase/mu-crystallin family.</text>
</comment>
<evidence type="ECO:0000313" key="3">
    <source>
        <dbReference type="Proteomes" id="UP000033519"/>
    </source>
</evidence>
<dbReference type="Gene3D" id="3.40.50.720">
    <property type="entry name" value="NAD(P)-binding Rossmann-like Domain"/>
    <property type="match status" value="1"/>
</dbReference>
<dbReference type="InterPro" id="IPR023401">
    <property type="entry name" value="ODC_N"/>
</dbReference>
<comment type="caution">
    <text evidence="2">The sequence shown here is derived from an EMBL/GenBank/DDBJ whole genome shotgun (WGS) entry which is preliminary data.</text>
</comment>
<proteinExistence type="inferred from homology"/>
<name>A0ABR5DSW9_9HYPH</name>
<feature type="non-terminal residue" evidence="2">
    <location>
        <position position="173"/>
    </location>
</feature>
<reference evidence="2 3" key="1">
    <citation type="submission" date="2015-03" db="EMBL/GenBank/DDBJ databases">
        <authorList>
            <person name="Lepp D."/>
            <person name="Hassan Y.I."/>
            <person name="Li X.-Z."/>
            <person name="Zhou T."/>
        </authorList>
    </citation>
    <scope>NUCLEOTIDE SEQUENCE [LARGE SCALE GENOMIC DNA]</scope>
    <source>
        <strain evidence="2 3">Cr7-05</strain>
    </source>
</reference>